<organism evidence="6 7">
    <name type="scientific">Mycoemilia scoparia</name>
    <dbReference type="NCBI Taxonomy" id="417184"/>
    <lineage>
        <taxon>Eukaryota</taxon>
        <taxon>Fungi</taxon>
        <taxon>Fungi incertae sedis</taxon>
        <taxon>Zoopagomycota</taxon>
        <taxon>Kickxellomycotina</taxon>
        <taxon>Kickxellomycetes</taxon>
        <taxon>Kickxellales</taxon>
        <taxon>Kickxellaceae</taxon>
        <taxon>Mycoemilia</taxon>
    </lineage>
</organism>
<evidence type="ECO:0000256" key="4">
    <source>
        <dbReference type="SAM" id="MobiDB-lite"/>
    </source>
</evidence>
<dbReference type="PANTHER" id="PTHR21713">
    <property type="entry name" value="NASCENT POLYPEPTIDE ASSOCIATED COMPLEX ALPHA SUBUNIT-RELATED"/>
    <property type="match status" value="1"/>
</dbReference>
<evidence type="ECO:0000259" key="5">
    <source>
        <dbReference type="PROSITE" id="PS51151"/>
    </source>
</evidence>
<dbReference type="SMART" id="SM01407">
    <property type="entry name" value="NAC"/>
    <property type="match status" value="1"/>
</dbReference>
<dbReference type="Proteomes" id="UP001150538">
    <property type="component" value="Unassembled WGS sequence"/>
</dbReference>
<feature type="compositionally biased region" description="Acidic residues" evidence="4">
    <location>
        <begin position="152"/>
        <end position="162"/>
    </location>
</feature>
<dbReference type="InterPro" id="IPR038187">
    <property type="entry name" value="NAC_A/B_dom_sf"/>
</dbReference>
<dbReference type="AlphaFoldDB" id="A0A9W8A797"/>
<protein>
    <recommendedName>
        <fullName evidence="2">Nascent polypeptide-associated complex subunit alpha</fullName>
    </recommendedName>
    <alternativeName>
        <fullName evidence="3">Alpha-NAC</fullName>
    </alternativeName>
</protein>
<name>A0A9W8A797_9FUNG</name>
<sequence>MTDSVEKQQTATVEDVPEEVLAAANTESTNVDEIAAAAEAAARQAAAGGPIQDRRVRKAMDKLKLKQADNISMITMRRTNGTLFSIQNPEVFHNPKSSSWIVFGQARMRNSNPQLSQLLQQLQENPGALGAGPGSDEVPIAVESGKGKETEKNDDEDEEVDETGISAENIALVMEQANCSRAKAVKGIKEADNDVVTAIMNLTA</sequence>
<evidence type="ECO:0000313" key="6">
    <source>
        <dbReference type="EMBL" id="KAJ1920630.1"/>
    </source>
</evidence>
<comment type="similarity">
    <text evidence="1">Belongs to the NAC-alpha family.</text>
</comment>
<dbReference type="PIRSF" id="PIRSF015901">
    <property type="entry name" value="NAC_alpha"/>
    <property type="match status" value="1"/>
</dbReference>
<accession>A0A9W8A797</accession>
<gene>
    <name evidence="6" type="primary">EGD2</name>
    <name evidence="6" type="ORF">H4219_001188</name>
</gene>
<dbReference type="InterPro" id="IPR002715">
    <property type="entry name" value="Nas_poly-pep-assoc_cplx_dom"/>
</dbReference>
<dbReference type="OrthoDB" id="3169036at2759"/>
<evidence type="ECO:0000256" key="1">
    <source>
        <dbReference type="ARBA" id="ARBA00009882"/>
    </source>
</evidence>
<dbReference type="Pfam" id="PF19026">
    <property type="entry name" value="UBA_HYPK"/>
    <property type="match status" value="1"/>
</dbReference>
<keyword evidence="7" id="KW-1185">Reference proteome</keyword>
<dbReference type="InterPro" id="IPR044034">
    <property type="entry name" value="NAC-like_UBA"/>
</dbReference>
<dbReference type="Gene3D" id="1.10.8.10">
    <property type="entry name" value="DNA helicase RuvA subunit, C-terminal domain"/>
    <property type="match status" value="1"/>
</dbReference>
<dbReference type="Pfam" id="PF01849">
    <property type="entry name" value="NAC"/>
    <property type="match status" value="1"/>
</dbReference>
<dbReference type="InterPro" id="IPR016641">
    <property type="entry name" value="EGD2/NACA0like"/>
</dbReference>
<evidence type="ECO:0000256" key="2">
    <source>
        <dbReference type="ARBA" id="ARBA00014437"/>
    </source>
</evidence>
<evidence type="ECO:0000256" key="3">
    <source>
        <dbReference type="ARBA" id="ARBA00030300"/>
    </source>
</evidence>
<dbReference type="CDD" id="cd14358">
    <property type="entry name" value="UBA_NAC_euk"/>
    <property type="match status" value="1"/>
</dbReference>
<dbReference type="CDD" id="cd22054">
    <property type="entry name" value="NAC_NACA"/>
    <property type="match status" value="1"/>
</dbReference>
<evidence type="ECO:0000313" key="7">
    <source>
        <dbReference type="Proteomes" id="UP001150538"/>
    </source>
</evidence>
<dbReference type="PROSITE" id="PS51151">
    <property type="entry name" value="NAC_AB"/>
    <property type="match status" value="1"/>
</dbReference>
<comment type="caution">
    <text evidence="6">The sequence shown here is derived from an EMBL/GenBank/DDBJ whole genome shotgun (WGS) entry which is preliminary data.</text>
</comment>
<feature type="region of interest" description="Disordered" evidence="4">
    <location>
        <begin position="125"/>
        <end position="167"/>
    </location>
</feature>
<dbReference type="EMBL" id="JANBPU010000011">
    <property type="protein sequence ID" value="KAJ1920630.1"/>
    <property type="molecule type" value="Genomic_DNA"/>
</dbReference>
<proteinExistence type="inferred from homology"/>
<reference evidence="6" key="1">
    <citation type="submission" date="2022-07" db="EMBL/GenBank/DDBJ databases">
        <title>Phylogenomic reconstructions and comparative analyses of Kickxellomycotina fungi.</title>
        <authorList>
            <person name="Reynolds N.K."/>
            <person name="Stajich J.E."/>
            <person name="Barry K."/>
            <person name="Grigoriev I.V."/>
            <person name="Crous P."/>
            <person name="Smith M.E."/>
        </authorList>
    </citation>
    <scope>NUCLEOTIDE SEQUENCE</scope>
    <source>
        <strain evidence="6">NBRC 100468</strain>
    </source>
</reference>
<dbReference type="Gene3D" id="2.20.70.30">
    <property type="entry name" value="Nascent polypeptide-associated complex domain"/>
    <property type="match status" value="1"/>
</dbReference>
<feature type="domain" description="NAC-A/B" evidence="5">
    <location>
        <begin position="50"/>
        <end position="115"/>
    </location>
</feature>
<dbReference type="GO" id="GO:0005854">
    <property type="term" value="C:nascent polypeptide-associated complex"/>
    <property type="evidence" value="ECO:0007669"/>
    <property type="project" value="InterPro"/>
</dbReference>